<dbReference type="AlphaFoldDB" id="A0A8R1IRT1"/>
<proteinExistence type="predicted"/>
<dbReference type="PRINTS" id="PR00950">
    <property type="entry name" value="TYPE3IMSPROT"/>
</dbReference>
<evidence type="ECO:0000256" key="4">
    <source>
        <dbReference type="ARBA" id="ARBA00022989"/>
    </source>
</evidence>
<evidence type="ECO:0000313" key="8">
    <source>
        <dbReference type="Proteomes" id="UP000005237"/>
    </source>
</evidence>
<feature type="transmembrane region" description="Helical" evidence="6">
    <location>
        <begin position="266"/>
        <end position="285"/>
    </location>
</feature>
<keyword evidence="2" id="KW-1003">Cell membrane</keyword>
<feature type="transmembrane region" description="Helical" evidence="6">
    <location>
        <begin position="305"/>
        <end position="335"/>
    </location>
</feature>
<keyword evidence="4 6" id="KW-1133">Transmembrane helix</keyword>
<evidence type="ECO:0000256" key="1">
    <source>
        <dbReference type="ARBA" id="ARBA00004651"/>
    </source>
</evidence>
<dbReference type="InterPro" id="IPR002010">
    <property type="entry name" value="T3SS_IM_R"/>
</dbReference>
<name>A0A8R1IRT1_CAEJA</name>
<dbReference type="GO" id="GO:0006605">
    <property type="term" value="P:protein targeting"/>
    <property type="evidence" value="ECO:0007669"/>
    <property type="project" value="InterPro"/>
</dbReference>
<keyword evidence="5 6" id="KW-0472">Membrane</keyword>
<dbReference type="EnsemblMetazoa" id="CJA41909.1">
    <property type="protein sequence ID" value="CJA41909.1"/>
    <property type="gene ID" value="WBGene00217757"/>
</dbReference>
<evidence type="ECO:0000256" key="5">
    <source>
        <dbReference type="ARBA" id="ARBA00023136"/>
    </source>
</evidence>
<dbReference type="GO" id="GO:0005886">
    <property type="term" value="C:plasma membrane"/>
    <property type="evidence" value="ECO:0007669"/>
    <property type="project" value="UniProtKB-SubCell"/>
</dbReference>
<dbReference type="InterPro" id="IPR006135">
    <property type="entry name" value="T3SS_substrate_exporter"/>
</dbReference>
<reference evidence="8" key="1">
    <citation type="submission" date="2010-08" db="EMBL/GenBank/DDBJ databases">
        <authorList>
            <consortium name="Caenorhabditis japonica Sequencing Consortium"/>
            <person name="Wilson R.K."/>
        </authorList>
    </citation>
    <scope>NUCLEOTIDE SEQUENCE [LARGE SCALE GENOMIC DNA]</scope>
    <source>
        <strain evidence="8">DF5081</strain>
    </source>
</reference>
<reference evidence="7" key="2">
    <citation type="submission" date="2022-06" db="UniProtKB">
        <authorList>
            <consortium name="EnsemblMetazoa"/>
        </authorList>
    </citation>
    <scope>IDENTIFICATION</scope>
    <source>
        <strain evidence="7">DF5081</strain>
    </source>
</reference>
<dbReference type="PANTHER" id="PTHR30531:SF12">
    <property type="entry name" value="FLAGELLAR BIOSYNTHETIC PROTEIN FLHB"/>
    <property type="match status" value="1"/>
</dbReference>
<feature type="transmembrane region" description="Helical" evidence="6">
    <location>
        <begin position="157"/>
        <end position="177"/>
    </location>
</feature>
<sequence length="350" mass="39672">MNGHHYLLDAIMYSYDWIPITGDVFGKIHDGNVTDFLVRTFSHSFVLALQMAAPLVAALFLTDVGLGFLARTAPQFNVFVIGIIIKIIVGLVLLMLLMPMLVSLFDHLFAKMMEMKRMSYRYPVDLQLFAGEKTEKATPKKRQDTRKKGQVAKSMEVSGASVLLAAFFCLLIFGGYMRDHTVRLFTDVYINRLSMDVTKDNVMQLFGEYGIQILLLLAPLFISIFVIALISNYLQVGFMLTGEPLKMKFEKLDPIKGFKNIFSMRSLVEFLKSVIKLTIIGYLVYSTLWAAREGLSSLSTMGPDAIFHFVADITMSLGFKIAIGLIILAVVDYMYQRYDYEKNIRMSKQD</sequence>
<evidence type="ECO:0008006" key="9">
    <source>
        <dbReference type="Google" id="ProtNLM"/>
    </source>
</evidence>
<evidence type="ECO:0000256" key="3">
    <source>
        <dbReference type="ARBA" id="ARBA00022692"/>
    </source>
</evidence>
<dbReference type="Pfam" id="PF01312">
    <property type="entry name" value="Bac_export_2"/>
    <property type="match status" value="1"/>
</dbReference>
<evidence type="ECO:0000256" key="2">
    <source>
        <dbReference type="ARBA" id="ARBA00022475"/>
    </source>
</evidence>
<dbReference type="Pfam" id="PF01311">
    <property type="entry name" value="Bac_export_1"/>
    <property type="match status" value="1"/>
</dbReference>
<keyword evidence="8" id="KW-1185">Reference proteome</keyword>
<protein>
    <recommendedName>
        <fullName evidence="9">Flagellar biosynthesis protein FlhB</fullName>
    </recommendedName>
</protein>
<evidence type="ECO:0000313" key="7">
    <source>
        <dbReference type="EnsemblMetazoa" id="CJA41909.1"/>
    </source>
</evidence>
<feature type="transmembrane region" description="Helical" evidence="6">
    <location>
        <begin position="76"/>
        <end position="109"/>
    </location>
</feature>
<organism evidence="7 8">
    <name type="scientific">Caenorhabditis japonica</name>
    <dbReference type="NCBI Taxonomy" id="281687"/>
    <lineage>
        <taxon>Eukaryota</taxon>
        <taxon>Metazoa</taxon>
        <taxon>Ecdysozoa</taxon>
        <taxon>Nematoda</taxon>
        <taxon>Chromadorea</taxon>
        <taxon>Rhabditida</taxon>
        <taxon>Rhabditina</taxon>
        <taxon>Rhabditomorpha</taxon>
        <taxon>Rhabditoidea</taxon>
        <taxon>Rhabditidae</taxon>
        <taxon>Peloderinae</taxon>
        <taxon>Caenorhabditis</taxon>
    </lineage>
</organism>
<feature type="transmembrane region" description="Helical" evidence="6">
    <location>
        <begin position="209"/>
        <end position="230"/>
    </location>
</feature>
<dbReference type="PANTHER" id="PTHR30531">
    <property type="entry name" value="FLAGELLAR BIOSYNTHETIC PROTEIN FLHB"/>
    <property type="match status" value="1"/>
</dbReference>
<comment type="subcellular location">
    <subcellularLocation>
        <location evidence="1">Cell membrane</location>
        <topology evidence="1">Multi-pass membrane protein</topology>
    </subcellularLocation>
</comment>
<keyword evidence="3 6" id="KW-0812">Transmembrane</keyword>
<dbReference type="GO" id="GO:0009306">
    <property type="term" value="P:protein secretion"/>
    <property type="evidence" value="ECO:0007669"/>
    <property type="project" value="InterPro"/>
</dbReference>
<accession>A0A8R1IRT1</accession>
<feature type="transmembrane region" description="Helical" evidence="6">
    <location>
        <begin position="45"/>
        <end position="70"/>
    </location>
</feature>
<dbReference type="Proteomes" id="UP000005237">
    <property type="component" value="Unassembled WGS sequence"/>
</dbReference>
<evidence type="ECO:0000256" key="6">
    <source>
        <dbReference type="SAM" id="Phobius"/>
    </source>
</evidence>